<evidence type="ECO:0000313" key="4">
    <source>
        <dbReference type="Proteomes" id="UP000539111"/>
    </source>
</evidence>
<reference evidence="3 4" key="1">
    <citation type="submission" date="2020-07" db="EMBL/GenBank/DDBJ databases">
        <title>Sequencing the genomes of 1000 actinobacteria strains.</title>
        <authorList>
            <person name="Klenk H.-P."/>
        </authorList>
    </citation>
    <scope>NUCLEOTIDE SEQUENCE [LARGE SCALE GENOMIC DNA]</scope>
    <source>
        <strain evidence="3 4">DSM 26341</strain>
    </source>
</reference>
<name>A0A7Z0D373_9MICO</name>
<evidence type="ECO:0000313" key="3">
    <source>
        <dbReference type="EMBL" id="NYI68005.1"/>
    </source>
</evidence>
<dbReference type="Pfam" id="PF04069">
    <property type="entry name" value="OpuAC"/>
    <property type="match status" value="1"/>
</dbReference>
<dbReference type="RefSeq" id="WP_237248973.1">
    <property type="nucleotide sequence ID" value="NZ_JACBZP010000001.1"/>
</dbReference>
<evidence type="ECO:0000256" key="1">
    <source>
        <dbReference type="SAM" id="SignalP"/>
    </source>
</evidence>
<dbReference type="GO" id="GO:0043190">
    <property type="term" value="C:ATP-binding cassette (ABC) transporter complex"/>
    <property type="evidence" value="ECO:0007669"/>
    <property type="project" value="InterPro"/>
</dbReference>
<accession>A0A7Z0D373</accession>
<sequence length="330" mass="35915">MKLFSRRTLAGIAAAATLVLGGCGLSPATAYVPKVAPGTIKEISGLPDDAQLTIVGKNFTEQLILAKMAVLAVEAAGFKVKDMTDVPGSQPVRDLMLSGKGDMTWEYTGTAWLTYMNKAHGIPNQHKQWLAVRKADKKNGLTWLKPAPLNNTYAIAIKASNKKKLDGITKLSQIADLPVKERTFCVESEFNSRSDGMNPMLKKYGIKRGTPKGVPNSNVKILDTGAVYSATAKGLCNFGEVFASDGRIASLNLQVLKDDKHFFPAYNATPIVNSQTLKQYPQLKKVFGQIAPHITTSTMQTLNRKVDVDGEEPANVAFDWMVKKGFIKKP</sequence>
<dbReference type="Gene3D" id="3.40.190.120">
    <property type="entry name" value="Osmoprotection protein (prox), domain 2"/>
    <property type="match status" value="1"/>
</dbReference>
<feature type="chain" id="PRO_5031275562" evidence="1">
    <location>
        <begin position="31"/>
        <end position="330"/>
    </location>
</feature>
<feature type="signal peptide" evidence="1">
    <location>
        <begin position="1"/>
        <end position="30"/>
    </location>
</feature>
<keyword evidence="4" id="KW-1185">Reference proteome</keyword>
<dbReference type="Proteomes" id="UP000539111">
    <property type="component" value="Unassembled WGS sequence"/>
</dbReference>
<dbReference type="EMBL" id="JACBZP010000001">
    <property type="protein sequence ID" value="NYI68005.1"/>
    <property type="molecule type" value="Genomic_DNA"/>
</dbReference>
<evidence type="ECO:0000259" key="2">
    <source>
        <dbReference type="Pfam" id="PF04069"/>
    </source>
</evidence>
<dbReference type="SUPFAM" id="SSF53850">
    <property type="entry name" value="Periplasmic binding protein-like II"/>
    <property type="match status" value="1"/>
</dbReference>
<dbReference type="AlphaFoldDB" id="A0A7Z0D373"/>
<feature type="domain" description="ABC-type glycine betaine transport system substrate-binding" evidence="2">
    <location>
        <begin position="51"/>
        <end position="321"/>
    </location>
</feature>
<protein>
    <submittedName>
        <fullName evidence="3">Osmoprotectant transport system substrate-binding protein</fullName>
    </submittedName>
</protein>
<dbReference type="PROSITE" id="PS51257">
    <property type="entry name" value="PROKAR_LIPOPROTEIN"/>
    <property type="match status" value="1"/>
</dbReference>
<organism evidence="3 4">
    <name type="scientific">Spelaeicoccus albus</name>
    <dbReference type="NCBI Taxonomy" id="1280376"/>
    <lineage>
        <taxon>Bacteria</taxon>
        <taxon>Bacillati</taxon>
        <taxon>Actinomycetota</taxon>
        <taxon>Actinomycetes</taxon>
        <taxon>Micrococcales</taxon>
        <taxon>Brevibacteriaceae</taxon>
        <taxon>Spelaeicoccus</taxon>
    </lineage>
</organism>
<comment type="caution">
    <text evidence="3">The sequence shown here is derived from an EMBL/GenBank/DDBJ whole genome shotgun (WGS) entry which is preliminary data.</text>
</comment>
<keyword evidence="1" id="KW-0732">Signal</keyword>
<dbReference type="CDD" id="cd13611">
    <property type="entry name" value="PBP2_YehZ"/>
    <property type="match status" value="1"/>
</dbReference>
<dbReference type="GO" id="GO:0022857">
    <property type="term" value="F:transmembrane transporter activity"/>
    <property type="evidence" value="ECO:0007669"/>
    <property type="project" value="InterPro"/>
</dbReference>
<dbReference type="InterPro" id="IPR007210">
    <property type="entry name" value="ABC_Gly_betaine_transp_sub-bd"/>
</dbReference>
<dbReference type="Gene3D" id="3.40.190.10">
    <property type="entry name" value="Periplasmic binding protein-like II"/>
    <property type="match status" value="1"/>
</dbReference>
<proteinExistence type="predicted"/>
<gene>
    <name evidence="3" type="ORF">BJY26_002311</name>
</gene>